<comment type="caution">
    <text evidence="9">The sequence shown here is derived from an EMBL/GenBank/DDBJ whole genome shotgun (WGS) entry which is preliminary data.</text>
</comment>
<evidence type="ECO:0000256" key="1">
    <source>
        <dbReference type="ARBA" id="ARBA00000971"/>
    </source>
</evidence>
<feature type="signal peptide" evidence="7">
    <location>
        <begin position="1"/>
        <end position="21"/>
    </location>
</feature>
<comment type="similarity">
    <text evidence="5">Belongs to the FKBP-type PPIase family.</text>
</comment>
<dbReference type="PANTHER" id="PTHR45779">
    <property type="entry name" value="PEPTIDYLPROLYL ISOMERASE"/>
    <property type="match status" value="1"/>
</dbReference>
<feature type="domain" description="PPIase FKBP-type" evidence="8">
    <location>
        <begin position="78"/>
        <end position="167"/>
    </location>
</feature>
<reference evidence="9 10" key="1">
    <citation type="submission" date="2019-01" db="EMBL/GenBank/DDBJ databases">
        <title>Nocardioides guangzhouensis sp. nov., an actinobacterium isolated from soil.</title>
        <authorList>
            <person name="Fu Y."/>
            <person name="Cai Y."/>
            <person name="Lin Z."/>
            <person name="Chen P."/>
        </authorList>
    </citation>
    <scope>NUCLEOTIDE SEQUENCE [LARGE SCALE GENOMIC DNA]</scope>
    <source>
        <strain evidence="9 10">NBRC 105384</strain>
    </source>
</reference>
<keyword evidence="2 4" id="KW-0697">Rotamase</keyword>
<keyword evidence="10" id="KW-1185">Reference proteome</keyword>
<evidence type="ECO:0000313" key="9">
    <source>
        <dbReference type="EMBL" id="RYU11560.1"/>
    </source>
</evidence>
<evidence type="ECO:0000256" key="4">
    <source>
        <dbReference type="PROSITE-ProRule" id="PRU00277"/>
    </source>
</evidence>
<dbReference type="OrthoDB" id="25996at2"/>
<organism evidence="9 10">
    <name type="scientific">Nocardioides iriomotensis</name>
    <dbReference type="NCBI Taxonomy" id="715784"/>
    <lineage>
        <taxon>Bacteria</taxon>
        <taxon>Bacillati</taxon>
        <taxon>Actinomycetota</taxon>
        <taxon>Actinomycetes</taxon>
        <taxon>Propionibacteriales</taxon>
        <taxon>Nocardioidaceae</taxon>
        <taxon>Nocardioides</taxon>
    </lineage>
</organism>
<evidence type="ECO:0000256" key="2">
    <source>
        <dbReference type="ARBA" id="ARBA00023110"/>
    </source>
</evidence>
<gene>
    <name evidence="9" type="ORF">ETU37_13415</name>
</gene>
<evidence type="ECO:0000259" key="8">
    <source>
        <dbReference type="PROSITE" id="PS50059"/>
    </source>
</evidence>
<dbReference type="AlphaFoldDB" id="A0A4Q5IZC0"/>
<dbReference type="GO" id="GO:0003755">
    <property type="term" value="F:peptidyl-prolyl cis-trans isomerase activity"/>
    <property type="evidence" value="ECO:0007669"/>
    <property type="project" value="UniProtKB-UniRule"/>
</dbReference>
<dbReference type="Pfam" id="PF00254">
    <property type="entry name" value="FKBP_C"/>
    <property type="match status" value="1"/>
</dbReference>
<protein>
    <recommendedName>
        <fullName evidence="5">Peptidyl-prolyl cis-trans isomerase</fullName>
        <ecNumber evidence="5">5.2.1.8</ecNumber>
    </recommendedName>
</protein>
<feature type="domain" description="PPIase FKBP-type" evidence="8">
    <location>
        <begin position="228"/>
        <end position="315"/>
    </location>
</feature>
<dbReference type="PROSITE" id="PS51257">
    <property type="entry name" value="PROKAR_LIPOPROTEIN"/>
    <property type="match status" value="1"/>
</dbReference>
<evidence type="ECO:0000256" key="3">
    <source>
        <dbReference type="ARBA" id="ARBA00023235"/>
    </source>
</evidence>
<dbReference type="Gene3D" id="3.10.50.40">
    <property type="match status" value="2"/>
</dbReference>
<dbReference type="EC" id="5.2.1.8" evidence="5"/>
<comment type="catalytic activity">
    <reaction evidence="1 4 5">
        <text>[protein]-peptidylproline (omega=180) = [protein]-peptidylproline (omega=0)</text>
        <dbReference type="Rhea" id="RHEA:16237"/>
        <dbReference type="Rhea" id="RHEA-COMP:10747"/>
        <dbReference type="Rhea" id="RHEA-COMP:10748"/>
        <dbReference type="ChEBI" id="CHEBI:83833"/>
        <dbReference type="ChEBI" id="CHEBI:83834"/>
        <dbReference type="EC" id="5.2.1.8"/>
    </reaction>
</comment>
<dbReference type="EMBL" id="SDPU01000023">
    <property type="protein sequence ID" value="RYU11560.1"/>
    <property type="molecule type" value="Genomic_DNA"/>
</dbReference>
<feature type="chain" id="PRO_5020335077" description="Peptidyl-prolyl cis-trans isomerase" evidence="7">
    <location>
        <begin position="22"/>
        <end position="316"/>
    </location>
</feature>
<dbReference type="SUPFAM" id="SSF54534">
    <property type="entry name" value="FKBP-like"/>
    <property type="match status" value="2"/>
</dbReference>
<proteinExistence type="inferred from homology"/>
<dbReference type="InterPro" id="IPR046357">
    <property type="entry name" value="PPIase_dom_sf"/>
</dbReference>
<dbReference type="InterPro" id="IPR001179">
    <property type="entry name" value="PPIase_FKBP_dom"/>
</dbReference>
<accession>A0A4Q5IZC0</accession>
<evidence type="ECO:0000256" key="5">
    <source>
        <dbReference type="RuleBase" id="RU003915"/>
    </source>
</evidence>
<name>A0A4Q5IZC0_9ACTN</name>
<dbReference type="InterPro" id="IPR044609">
    <property type="entry name" value="FKBP2/11"/>
</dbReference>
<keyword evidence="7" id="KW-0732">Signal</keyword>
<dbReference type="PROSITE" id="PS50059">
    <property type="entry name" value="FKBP_PPIASE"/>
    <property type="match status" value="2"/>
</dbReference>
<evidence type="ECO:0000256" key="6">
    <source>
        <dbReference type="SAM" id="MobiDB-lite"/>
    </source>
</evidence>
<dbReference type="RefSeq" id="WP_129987835.1">
    <property type="nucleotide sequence ID" value="NZ_SDPU01000023.1"/>
</dbReference>
<keyword evidence="3 4" id="KW-0413">Isomerase</keyword>
<feature type="region of interest" description="Disordered" evidence="6">
    <location>
        <begin position="171"/>
        <end position="204"/>
    </location>
</feature>
<sequence>MRRLIALSVASLLLLGTAACGNDSDVSTSEADGGSIPGLTVKGEVGDGVDVTMDAPLKKTTDSQVITEGDGNTLATSDYFLLHLYIGNATSGKDAISTYDQGNPIQVQASENQLFKVVLDAIVGQPRGSRVAVTAPVKEVWGAQGAPQLGLKASDEAVFVADIISVQPKEVIDGPSGEEVDPPSDAPTVEEKDGKVTGLDWSSAPKKAPKDLTVIPLVEGDGPVAEAESMVTFNYYGAVWGEDKPFDESYSREPRPFGVGVGGLIPAWDKKIPDLKRGSRVLIIAPADEAYGDREQPNIPANSTLAFVVDVLGVDE</sequence>
<dbReference type="Proteomes" id="UP000291189">
    <property type="component" value="Unassembled WGS sequence"/>
</dbReference>
<evidence type="ECO:0000256" key="7">
    <source>
        <dbReference type="SAM" id="SignalP"/>
    </source>
</evidence>
<evidence type="ECO:0000313" key="10">
    <source>
        <dbReference type="Proteomes" id="UP000291189"/>
    </source>
</evidence>
<dbReference type="PANTHER" id="PTHR45779:SF7">
    <property type="entry name" value="PEPTIDYLPROLYL ISOMERASE"/>
    <property type="match status" value="1"/>
</dbReference>